<accession>A0ABU1SEA8</accession>
<evidence type="ECO:0000313" key="9">
    <source>
        <dbReference type="Proteomes" id="UP001259347"/>
    </source>
</evidence>
<keyword evidence="3 6" id="KW-0812">Transmembrane</keyword>
<dbReference type="PANTHER" id="PTHR38459">
    <property type="entry name" value="PROPHAGE BACTOPRENOL-LINKED GLUCOSE TRANSLOCASE HOMOLOG"/>
    <property type="match status" value="1"/>
</dbReference>
<evidence type="ECO:0000256" key="4">
    <source>
        <dbReference type="ARBA" id="ARBA00022989"/>
    </source>
</evidence>
<protein>
    <submittedName>
        <fullName evidence="8">Flippase GtrA</fullName>
    </submittedName>
</protein>
<evidence type="ECO:0000313" key="8">
    <source>
        <dbReference type="EMBL" id="MDR6867232.1"/>
    </source>
</evidence>
<comment type="caution">
    <text evidence="8">The sequence shown here is derived from an EMBL/GenBank/DDBJ whole genome shotgun (WGS) entry which is preliminary data.</text>
</comment>
<dbReference type="InterPro" id="IPR051401">
    <property type="entry name" value="GtrA_CellWall_Glycosyl"/>
</dbReference>
<evidence type="ECO:0000256" key="6">
    <source>
        <dbReference type="SAM" id="Phobius"/>
    </source>
</evidence>
<evidence type="ECO:0000256" key="5">
    <source>
        <dbReference type="ARBA" id="ARBA00023136"/>
    </source>
</evidence>
<evidence type="ECO:0000259" key="7">
    <source>
        <dbReference type="Pfam" id="PF04138"/>
    </source>
</evidence>
<proteinExistence type="inferred from homology"/>
<organism evidence="8 9">
    <name type="scientific">Microbacterium resistens</name>
    <dbReference type="NCBI Taxonomy" id="156977"/>
    <lineage>
        <taxon>Bacteria</taxon>
        <taxon>Bacillati</taxon>
        <taxon>Actinomycetota</taxon>
        <taxon>Actinomycetes</taxon>
        <taxon>Micrococcales</taxon>
        <taxon>Microbacteriaceae</taxon>
        <taxon>Microbacterium</taxon>
    </lineage>
</organism>
<feature type="transmembrane region" description="Helical" evidence="6">
    <location>
        <begin position="113"/>
        <end position="135"/>
    </location>
</feature>
<dbReference type="PANTHER" id="PTHR38459:SF1">
    <property type="entry name" value="PROPHAGE BACTOPRENOL-LINKED GLUCOSE TRANSLOCASE HOMOLOG"/>
    <property type="match status" value="1"/>
</dbReference>
<comment type="subcellular location">
    <subcellularLocation>
        <location evidence="1">Membrane</location>
        <topology evidence="1">Multi-pass membrane protein</topology>
    </subcellularLocation>
</comment>
<name>A0ABU1SEA8_9MICO</name>
<keyword evidence="9" id="KW-1185">Reference proteome</keyword>
<feature type="transmembrane region" description="Helical" evidence="6">
    <location>
        <begin position="43"/>
        <end position="60"/>
    </location>
</feature>
<sequence length="149" mass="16311">MDRRSRMRRIAGVGGRFLIIGGISTLIEIGVFNFLVYALGWDFVIAKIAASLVALVNAYFGNREWAFRHRDRRGRTSEIVLFLGTNLACTLFGAALVWLGVEGARAVLGHDPGAAVVNIVNLASIGIVVVIRFVLYHGVVFRPARSAER</sequence>
<evidence type="ECO:0000256" key="3">
    <source>
        <dbReference type="ARBA" id="ARBA00022692"/>
    </source>
</evidence>
<feature type="transmembrane region" description="Helical" evidence="6">
    <location>
        <begin position="80"/>
        <end position="101"/>
    </location>
</feature>
<dbReference type="RefSeq" id="WP_310019834.1">
    <property type="nucleotide sequence ID" value="NZ_JAVDUM010000007.1"/>
</dbReference>
<feature type="domain" description="GtrA/DPMS transmembrane" evidence="7">
    <location>
        <begin position="16"/>
        <end position="141"/>
    </location>
</feature>
<comment type="similarity">
    <text evidence="2">Belongs to the GtrA family.</text>
</comment>
<dbReference type="InterPro" id="IPR007267">
    <property type="entry name" value="GtrA_DPMS_TM"/>
</dbReference>
<keyword evidence="4 6" id="KW-1133">Transmembrane helix</keyword>
<keyword evidence="5 6" id="KW-0472">Membrane</keyword>
<dbReference type="EMBL" id="JAVDUM010000007">
    <property type="protein sequence ID" value="MDR6867232.1"/>
    <property type="molecule type" value="Genomic_DNA"/>
</dbReference>
<feature type="transmembrane region" description="Helical" evidence="6">
    <location>
        <begin position="12"/>
        <end position="37"/>
    </location>
</feature>
<evidence type="ECO:0000256" key="1">
    <source>
        <dbReference type="ARBA" id="ARBA00004141"/>
    </source>
</evidence>
<dbReference type="Proteomes" id="UP001259347">
    <property type="component" value="Unassembled WGS sequence"/>
</dbReference>
<evidence type="ECO:0000256" key="2">
    <source>
        <dbReference type="ARBA" id="ARBA00009399"/>
    </source>
</evidence>
<reference evidence="8 9" key="1">
    <citation type="submission" date="2023-07" db="EMBL/GenBank/DDBJ databases">
        <title>Sorghum-associated microbial communities from plants grown in Nebraska, USA.</title>
        <authorList>
            <person name="Schachtman D."/>
        </authorList>
    </citation>
    <scope>NUCLEOTIDE SEQUENCE [LARGE SCALE GENOMIC DNA]</scope>
    <source>
        <strain evidence="8 9">2980</strain>
    </source>
</reference>
<gene>
    <name evidence="8" type="ORF">J2Y69_001833</name>
</gene>
<dbReference type="Pfam" id="PF04138">
    <property type="entry name" value="GtrA_DPMS_TM"/>
    <property type="match status" value="1"/>
</dbReference>